<dbReference type="InterPro" id="IPR011250">
    <property type="entry name" value="OMP/PagP_B-barrel"/>
</dbReference>
<gene>
    <name evidence="2" type="ORF">FH5T_20400</name>
    <name evidence="3" type="ORF">SAMN05444285_11174</name>
</gene>
<evidence type="ECO:0008006" key="6">
    <source>
        <dbReference type="Google" id="ProtNLM"/>
    </source>
</evidence>
<dbReference type="EMBL" id="FOHT01000011">
    <property type="protein sequence ID" value="SET36044.1"/>
    <property type="molecule type" value="Genomic_DNA"/>
</dbReference>
<reference evidence="2 4" key="1">
    <citation type="submission" date="2014-03" db="EMBL/GenBank/DDBJ databases">
        <title>Complete genome sequence of a deeply braunched marine Bacteroidia bacterium Draconibacterium orientale type strain FH5T.</title>
        <authorList>
            <person name="Li X."/>
            <person name="Wang X."/>
            <person name="Xie Z."/>
            <person name="Du Z."/>
            <person name="Chen G."/>
        </authorList>
    </citation>
    <scope>NUCLEOTIDE SEQUENCE [LARGE SCALE GENOMIC DNA]</scope>
    <source>
        <strain evidence="2 4">FH5</strain>
    </source>
</reference>
<protein>
    <recommendedName>
        <fullName evidence="6">Outer membrane protein beta-barrel domain-containing protein</fullName>
    </recommendedName>
</protein>
<dbReference type="Gene3D" id="2.40.160.20">
    <property type="match status" value="1"/>
</dbReference>
<dbReference type="EMBL" id="CP007451">
    <property type="protein sequence ID" value="AHW62369.1"/>
    <property type="molecule type" value="Genomic_DNA"/>
</dbReference>
<evidence type="ECO:0000313" key="3">
    <source>
        <dbReference type="EMBL" id="SET36044.1"/>
    </source>
</evidence>
<proteinExistence type="predicted"/>
<dbReference type="AlphaFoldDB" id="X5DM81"/>
<name>X5DM81_9BACT</name>
<dbReference type="SUPFAM" id="SSF56925">
    <property type="entry name" value="OMPA-like"/>
    <property type="match status" value="1"/>
</dbReference>
<accession>X5DM81</accession>
<dbReference type="Proteomes" id="UP000023772">
    <property type="component" value="Chromosome"/>
</dbReference>
<dbReference type="STRING" id="1168034.FH5T_20400"/>
<keyword evidence="4" id="KW-1185">Reference proteome</keyword>
<sequence>MKTLLRTLLIVSLFFVVTKSQAQISVGGGLWYGSDINTIGISANGHYSFDEKWSAAPSFTYFFEKDYVKWSALDFDANYNLTELENIGSLYAIGGLNITFWSFDYDGGTIDMGEFGSYDLDVDASGSDVGLNLGLGLNIATSDKLAIAPEIKYTVSDGGYLRIGAKILFGI</sequence>
<reference evidence="3 5" key="2">
    <citation type="submission" date="2016-10" db="EMBL/GenBank/DDBJ databases">
        <authorList>
            <person name="de Groot N.N."/>
        </authorList>
    </citation>
    <scope>NUCLEOTIDE SEQUENCE [LARGE SCALE GENOMIC DNA]</scope>
    <source>
        <strain evidence="3 5">DSM 25947</strain>
    </source>
</reference>
<dbReference type="RefSeq" id="WP_038562606.1">
    <property type="nucleotide sequence ID" value="NZ_FOHT01000011.1"/>
</dbReference>
<evidence type="ECO:0000313" key="2">
    <source>
        <dbReference type="EMBL" id="AHW62369.1"/>
    </source>
</evidence>
<dbReference type="KEGG" id="dori:FH5T_20400"/>
<evidence type="ECO:0000313" key="4">
    <source>
        <dbReference type="Proteomes" id="UP000023772"/>
    </source>
</evidence>
<keyword evidence="1" id="KW-0732">Signal</keyword>
<feature type="signal peptide" evidence="1">
    <location>
        <begin position="1"/>
        <end position="22"/>
    </location>
</feature>
<feature type="chain" id="PRO_5010515157" description="Outer membrane protein beta-barrel domain-containing protein" evidence="1">
    <location>
        <begin position="23"/>
        <end position="171"/>
    </location>
</feature>
<dbReference type="eggNOG" id="COG3637">
    <property type="taxonomic scope" value="Bacteria"/>
</dbReference>
<evidence type="ECO:0000256" key="1">
    <source>
        <dbReference type="SAM" id="SignalP"/>
    </source>
</evidence>
<dbReference type="Proteomes" id="UP000181981">
    <property type="component" value="Unassembled WGS sequence"/>
</dbReference>
<evidence type="ECO:0000313" key="5">
    <source>
        <dbReference type="Proteomes" id="UP000181981"/>
    </source>
</evidence>
<dbReference type="HOGENOM" id="CLU_111119_1_0_10"/>
<organism evidence="3 5">
    <name type="scientific">Draconibacterium orientale</name>
    <dbReference type="NCBI Taxonomy" id="1168034"/>
    <lineage>
        <taxon>Bacteria</taxon>
        <taxon>Pseudomonadati</taxon>
        <taxon>Bacteroidota</taxon>
        <taxon>Bacteroidia</taxon>
        <taxon>Marinilabiliales</taxon>
        <taxon>Prolixibacteraceae</taxon>
        <taxon>Draconibacterium</taxon>
    </lineage>
</organism>
<dbReference type="OrthoDB" id="1163183at2"/>